<dbReference type="Proteomes" id="UP000190837">
    <property type="component" value="Unassembled WGS sequence"/>
</dbReference>
<evidence type="ECO:0000313" key="2">
    <source>
        <dbReference type="Proteomes" id="UP000190837"/>
    </source>
</evidence>
<name>A0A1C3H3H4_9GAMM</name>
<sequence length="131" mass="14474">MTTPFDFAPPAHIAALERELARWADAHQLAIGLIAQDDGTDITARDYCASRADGSWLQLILWEIHGNGSVSAHLAHEDAMLHLDYISAENLRPWLDDALILLEKYAANGWIAAEHRPHISRPLRAAGHGQP</sequence>
<reference evidence="2" key="1">
    <citation type="submission" date="2016-04" db="EMBL/GenBank/DDBJ databases">
        <authorList>
            <person name="Tagini F."/>
        </authorList>
    </citation>
    <scope>NUCLEOTIDE SEQUENCE [LARGE SCALE GENOMIC DNA]</scope>
    <source>
        <strain evidence="2">CHUV0807</strain>
    </source>
</reference>
<dbReference type="EMBL" id="FKLO01000037">
    <property type="protein sequence ID" value="SAM61801.1"/>
    <property type="molecule type" value="Genomic_DNA"/>
</dbReference>
<gene>
    <name evidence="1" type="ORF">CHUV0807_0945</name>
</gene>
<protein>
    <submittedName>
        <fullName evidence="1">Uncharacterized protein</fullName>
    </submittedName>
</protein>
<accession>A0A1C3H3H4</accession>
<dbReference type="AlphaFoldDB" id="A0A1C3H3H4"/>
<proteinExistence type="predicted"/>
<evidence type="ECO:0000313" key="1">
    <source>
        <dbReference type="EMBL" id="SAM61801.1"/>
    </source>
</evidence>
<dbReference type="RefSeq" id="WP_079540074.1">
    <property type="nucleotide sequence ID" value="NZ_CAURWG010000019.1"/>
</dbReference>
<organism evidence="1 2">
    <name type="scientific">Cardiobacterium hominis</name>
    <dbReference type="NCBI Taxonomy" id="2718"/>
    <lineage>
        <taxon>Bacteria</taxon>
        <taxon>Pseudomonadati</taxon>
        <taxon>Pseudomonadota</taxon>
        <taxon>Gammaproteobacteria</taxon>
        <taxon>Cardiobacteriales</taxon>
        <taxon>Cardiobacteriaceae</taxon>
        <taxon>Cardiobacterium</taxon>
    </lineage>
</organism>